<dbReference type="InterPro" id="IPR023845">
    <property type="entry name" value="DUF3817_TM"/>
</dbReference>
<evidence type="ECO:0000259" key="8">
    <source>
        <dbReference type="Pfam" id="PF12823"/>
    </source>
</evidence>
<feature type="transmembrane region" description="Helical" evidence="7">
    <location>
        <begin position="78"/>
        <end position="96"/>
    </location>
</feature>
<keyword evidence="2" id="KW-1003">Cell membrane</keyword>
<evidence type="ECO:0000256" key="4">
    <source>
        <dbReference type="ARBA" id="ARBA00022989"/>
    </source>
</evidence>
<keyword evidence="3 7" id="KW-0812">Transmembrane</keyword>
<feature type="region of interest" description="Disordered" evidence="6">
    <location>
        <begin position="145"/>
        <end position="192"/>
    </location>
</feature>
<dbReference type="PANTHER" id="PTHR40077:SF2">
    <property type="entry name" value="MEMBRANE PROTEIN"/>
    <property type="match status" value="1"/>
</dbReference>
<keyword evidence="4 7" id="KW-1133">Transmembrane helix</keyword>
<evidence type="ECO:0000256" key="2">
    <source>
        <dbReference type="ARBA" id="ARBA00022475"/>
    </source>
</evidence>
<comment type="caution">
    <text evidence="9">The sequence shown here is derived from an EMBL/GenBank/DDBJ whole genome shotgun (WGS) entry which is preliminary data.</text>
</comment>
<feature type="transmembrane region" description="Helical" evidence="7">
    <location>
        <begin position="20"/>
        <end position="44"/>
    </location>
</feature>
<evidence type="ECO:0000313" key="10">
    <source>
        <dbReference type="Proteomes" id="UP000608530"/>
    </source>
</evidence>
<dbReference type="EMBL" id="JAEHOH010000015">
    <property type="protein sequence ID" value="MBK0419735.1"/>
    <property type="molecule type" value="Genomic_DNA"/>
</dbReference>
<dbReference type="AlphaFoldDB" id="A0A934UVB4"/>
<feature type="compositionally biased region" description="Gly residues" evidence="6">
    <location>
        <begin position="150"/>
        <end position="169"/>
    </location>
</feature>
<keyword evidence="5 7" id="KW-0472">Membrane</keyword>
<dbReference type="Pfam" id="PF12823">
    <property type="entry name" value="DUF3817"/>
    <property type="match status" value="1"/>
</dbReference>
<sequence>MVLQPKPADYLRIRRALKVYKVTSVITGVMLLLLCAVMVMRYAFGVELFLFTPAGFAEFLPSIPKGQEAEFAREGFDLFKAILIAHGWFYVVYLISNFMLWSPMRWSFWRFLLLALGGVIPFMSFFLEARVAREVNGFLAARESADAGADGPGPGDAGRGGAPLPGARGGASQTTLVDPTAANAAPTSEGTR</sequence>
<feature type="transmembrane region" description="Helical" evidence="7">
    <location>
        <begin position="108"/>
        <end position="127"/>
    </location>
</feature>
<keyword evidence="10" id="KW-1185">Reference proteome</keyword>
<feature type="domain" description="DUF3817" evidence="8">
    <location>
        <begin position="17"/>
        <end position="133"/>
    </location>
</feature>
<evidence type="ECO:0000256" key="6">
    <source>
        <dbReference type="SAM" id="MobiDB-lite"/>
    </source>
</evidence>
<dbReference type="Proteomes" id="UP000608530">
    <property type="component" value="Unassembled WGS sequence"/>
</dbReference>
<proteinExistence type="predicted"/>
<evidence type="ECO:0000256" key="5">
    <source>
        <dbReference type="ARBA" id="ARBA00023136"/>
    </source>
</evidence>
<protein>
    <submittedName>
        <fullName evidence="9">DUF3817 domain-containing protein</fullName>
    </submittedName>
</protein>
<accession>A0A934UVB4</accession>
<gene>
    <name evidence="9" type="ORF">JD276_11885</name>
</gene>
<reference evidence="9" key="1">
    <citation type="submission" date="2020-12" db="EMBL/GenBank/DDBJ databases">
        <title>Leucobacter sp. CAS1, isolated from Chromium sludge.</title>
        <authorList>
            <person name="Xu Z."/>
        </authorList>
    </citation>
    <scope>NUCLEOTIDE SEQUENCE</scope>
    <source>
        <strain evidence="9">CSA1</strain>
    </source>
</reference>
<name>A0A934UVB4_9MICO</name>
<dbReference type="GO" id="GO:0005886">
    <property type="term" value="C:plasma membrane"/>
    <property type="evidence" value="ECO:0007669"/>
    <property type="project" value="UniProtKB-SubCell"/>
</dbReference>
<dbReference type="RefSeq" id="WP_200115869.1">
    <property type="nucleotide sequence ID" value="NZ_JAEHOH010000015.1"/>
</dbReference>
<dbReference type="PANTHER" id="PTHR40077">
    <property type="entry name" value="MEMBRANE PROTEIN-RELATED"/>
    <property type="match status" value="1"/>
</dbReference>
<evidence type="ECO:0000313" key="9">
    <source>
        <dbReference type="EMBL" id="MBK0419735.1"/>
    </source>
</evidence>
<evidence type="ECO:0000256" key="1">
    <source>
        <dbReference type="ARBA" id="ARBA00004651"/>
    </source>
</evidence>
<comment type="subcellular location">
    <subcellularLocation>
        <location evidence="1">Cell membrane</location>
        <topology evidence="1">Multi-pass membrane protein</topology>
    </subcellularLocation>
</comment>
<dbReference type="NCBIfam" id="TIGR03954">
    <property type="entry name" value="integ_memb_HG"/>
    <property type="match status" value="1"/>
</dbReference>
<organism evidence="9 10">
    <name type="scientific">Leucobacter chromiisoli</name>
    <dbReference type="NCBI Taxonomy" id="2796471"/>
    <lineage>
        <taxon>Bacteria</taxon>
        <taxon>Bacillati</taxon>
        <taxon>Actinomycetota</taxon>
        <taxon>Actinomycetes</taxon>
        <taxon>Micrococcales</taxon>
        <taxon>Microbacteriaceae</taxon>
        <taxon>Leucobacter</taxon>
    </lineage>
</organism>
<evidence type="ECO:0000256" key="3">
    <source>
        <dbReference type="ARBA" id="ARBA00022692"/>
    </source>
</evidence>
<evidence type="ECO:0000256" key="7">
    <source>
        <dbReference type="SAM" id="Phobius"/>
    </source>
</evidence>